<protein>
    <recommendedName>
        <fullName evidence="2">RNA polymerase Rpb4/RPC9 core domain-containing protein</fullName>
    </recommendedName>
</protein>
<dbReference type="EMBL" id="BARU01040520">
    <property type="protein sequence ID" value="GAH78546.1"/>
    <property type="molecule type" value="Genomic_DNA"/>
</dbReference>
<evidence type="ECO:0000313" key="1">
    <source>
        <dbReference type="EMBL" id="GAH78546.1"/>
    </source>
</evidence>
<sequence length="70" mass="8086">SIRTTPAQAKKLIKALMEHERITESLAFKIVEIWPTHADDVKAIFAKERFTLKEDEIEDILQKLADHEKG</sequence>
<dbReference type="GO" id="GO:0030880">
    <property type="term" value="C:RNA polymerase complex"/>
    <property type="evidence" value="ECO:0007669"/>
    <property type="project" value="InterPro"/>
</dbReference>
<proteinExistence type="predicted"/>
<comment type="caution">
    <text evidence="1">The sequence shown here is derived from an EMBL/GenBank/DDBJ whole genome shotgun (WGS) entry which is preliminary data.</text>
</comment>
<feature type="non-terminal residue" evidence="1">
    <location>
        <position position="1"/>
    </location>
</feature>
<dbReference type="AlphaFoldDB" id="X1I844"/>
<dbReference type="PANTHER" id="PTHR39646">
    <property type="entry name" value="RNA POLYMERASE RPB4"/>
    <property type="match status" value="1"/>
</dbReference>
<accession>X1I844</accession>
<reference evidence="1" key="1">
    <citation type="journal article" date="2014" name="Front. Microbiol.">
        <title>High frequency of phylogenetically diverse reductive dehalogenase-homologous genes in deep subseafloor sedimentary metagenomes.</title>
        <authorList>
            <person name="Kawai M."/>
            <person name="Futagami T."/>
            <person name="Toyoda A."/>
            <person name="Takaki Y."/>
            <person name="Nishi S."/>
            <person name="Hori S."/>
            <person name="Arai W."/>
            <person name="Tsubouchi T."/>
            <person name="Morono Y."/>
            <person name="Uchiyama I."/>
            <person name="Ito T."/>
            <person name="Fujiyama A."/>
            <person name="Inagaki F."/>
            <person name="Takami H."/>
        </authorList>
    </citation>
    <scope>NUCLEOTIDE SEQUENCE</scope>
    <source>
        <strain evidence="1">Expedition CK06-06</strain>
    </source>
</reference>
<dbReference type="PANTHER" id="PTHR39646:SF1">
    <property type="entry name" value="DNA-DIRECTED RNA POLYMERASE SUBUNIT RPO4"/>
    <property type="match status" value="1"/>
</dbReference>
<dbReference type="InterPro" id="IPR010924">
    <property type="entry name" value="Rpo4"/>
</dbReference>
<name>X1I844_9ZZZZ</name>
<dbReference type="InterPro" id="IPR005574">
    <property type="entry name" value="Rpb4/RPC9"/>
</dbReference>
<organism evidence="1">
    <name type="scientific">marine sediment metagenome</name>
    <dbReference type="NCBI Taxonomy" id="412755"/>
    <lineage>
        <taxon>unclassified sequences</taxon>
        <taxon>metagenomes</taxon>
        <taxon>ecological metagenomes</taxon>
    </lineage>
</organism>
<dbReference type="Gene3D" id="1.10.150.80">
    <property type="entry name" value="HRDC domain"/>
    <property type="match status" value="1"/>
</dbReference>
<dbReference type="GO" id="GO:0006352">
    <property type="term" value="P:DNA-templated transcription initiation"/>
    <property type="evidence" value="ECO:0007669"/>
    <property type="project" value="InterPro"/>
</dbReference>
<dbReference type="Pfam" id="PF03874">
    <property type="entry name" value="RNA_pol_Rpb4"/>
    <property type="match status" value="1"/>
</dbReference>
<dbReference type="InterPro" id="IPR044876">
    <property type="entry name" value="HRDC_dom_sf"/>
</dbReference>
<dbReference type="SUPFAM" id="SSF47819">
    <property type="entry name" value="HRDC-like"/>
    <property type="match status" value="1"/>
</dbReference>
<evidence type="ECO:0008006" key="2">
    <source>
        <dbReference type="Google" id="ProtNLM"/>
    </source>
</evidence>
<gene>
    <name evidence="1" type="ORF">S03H2_62630</name>
</gene>
<dbReference type="InterPro" id="IPR010997">
    <property type="entry name" value="HRDC-like_sf"/>
</dbReference>
<dbReference type="GO" id="GO:0000166">
    <property type="term" value="F:nucleotide binding"/>
    <property type="evidence" value="ECO:0007669"/>
    <property type="project" value="InterPro"/>
</dbReference>